<comment type="caution">
    <text evidence="1">The sequence shown here is derived from an EMBL/GenBank/DDBJ whole genome shotgun (WGS) entry which is preliminary data.</text>
</comment>
<gene>
    <name evidence="1" type="ORF">HGM15179_019037</name>
</gene>
<evidence type="ECO:0000313" key="1">
    <source>
        <dbReference type="EMBL" id="TRZ08072.1"/>
    </source>
</evidence>
<dbReference type="EMBL" id="SWJQ01001499">
    <property type="protein sequence ID" value="TRZ08072.1"/>
    <property type="molecule type" value="Genomic_DNA"/>
</dbReference>
<sequence>MFADPDTLVAAVTQDREVTLWGTRGQGFPNAARALEDILVALGTSGEEHEEVVRRLEVAWRALEGQGQGEDTGVAL</sequence>
<organism evidence="1 2">
    <name type="scientific">Zosterops borbonicus</name>
    <dbReference type="NCBI Taxonomy" id="364589"/>
    <lineage>
        <taxon>Eukaryota</taxon>
        <taxon>Metazoa</taxon>
        <taxon>Chordata</taxon>
        <taxon>Craniata</taxon>
        <taxon>Vertebrata</taxon>
        <taxon>Euteleostomi</taxon>
        <taxon>Archelosauria</taxon>
        <taxon>Archosauria</taxon>
        <taxon>Dinosauria</taxon>
        <taxon>Saurischia</taxon>
        <taxon>Theropoda</taxon>
        <taxon>Coelurosauria</taxon>
        <taxon>Aves</taxon>
        <taxon>Neognathae</taxon>
        <taxon>Neoaves</taxon>
        <taxon>Telluraves</taxon>
        <taxon>Australaves</taxon>
        <taxon>Passeriformes</taxon>
        <taxon>Sylvioidea</taxon>
        <taxon>Zosteropidae</taxon>
        <taxon>Zosterops</taxon>
    </lineage>
</organism>
<proteinExistence type="predicted"/>
<keyword evidence="2" id="KW-1185">Reference proteome</keyword>
<name>A0A8K1DAM5_9PASS</name>
<reference evidence="1" key="1">
    <citation type="submission" date="2019-04" db="EMBL/GenBank/DDBJ databases">
        <title>Genome assembly of Zosterops borbonicus 15179.</title>
        <authorList>
            <person name="Leroy T."/>
            <person name="Anselmetti Y."/>
            <person name="Tilak M.-K."/>
            <person name="Nabholz B."/>
        </authorList>
    </citation>
    <scope>NUCLEOTIDE SEQUENCE</scope>
    <source>
        <strain evidence="1">HGM_15179</strain>
        <tissue evidence="1">Muscle</tissue>
    </source>
</reference>
<accession>A0A8K1DAM5</accession>
<dbReference type="OrthoDB" id="9398066at2759"/>
<dbReference type="Proteomes" id="UP000796761">
    <property type="component" value="Unassembled WGS sequence"/>
</dbReference>
<dbReference type="AlphaFoldDB" id="A0A8K1DAM5"/>
<protein>
    <submittedName>
        <fullName evidence="1">Uncharacterized protein</fullName>
    </submittedName>
</protein>
<evidence type="ECO:0000313" key="2">
    <source>
        <dbReference type="Proteomes" id="UP000796761"/>
    </source>
</evidence>